<evidence type="ECO:0000313" key="8">
    <source>
        <dbReference type="Proteomes" id="UP000193944"/>
    </source>
</evidence>
<evidence type="ECO:0000256" key="5">
    <source>
        <dbReference type="ARBA" id="ARBA00023212"/>
    </source>
</evidence>
<dbReference type="GO" id="GO:0034314">
    <property type="term" value="P:Arp2/3 complex-mediated actin nucleation"/>
    <property type="evidence" value="ECO:0007669"/>
    <property type="project" value="InterPro"/>
</dbReference>
<dbReference type="PANTHER" id="PTHR12058:SF0">
    <property type="entry name" value="ACTIN-RELATED PROTEIN 2_3 COMPLEX SUBUNIT 2"/>
    <property type="match status" value="1"/>
</dbReference>
<dbReference type="Proteomes" id="UP000193944">
    <property type="component" value="Unassembled WGS sequence"/>
</dbReference>
<dbReference type="PANTHER" id="PTHR12058">
    <property type="entry name" value="ARP2/3 COMPLEX 34 KDA SUBUNIT"/>
    <property type="match status" value="1"/>
</dbReference>
<comment type="caution">
    <text evidence="7">The sequence shown here is derived from an EMBL/GenBank/DDBJ whole genome shotgun (WGS) entry which is preliminary data.</text>
</comment>
<comment type="similarity">
    <text evidence="2 6">Belongs to the ARPC2 family.</text>
</comment>
<dbReference type="InterPro" id="IPR007188">
    <property type="entry name" value="ARPC2"/>
</dbReference>
<evidence type="ECO:0000256" key="6">
    <source>
        <dbReference type="RuleBase" id="RU364015"/>
    </source>
</evidence>
<dbReference type="GO" id="GO:0051015">
    <property type="term" value="F:actin filament binding"/>
    <property type="evidence" value="ECO:0007669"/>
    <property type="project" value="TreeGrafter"/>
</dbReference>
<dbReference type="AlphaFoldDB" id="A0A1Y1WY65"/>
<dbReference type="GO" id="GO:0005885">
    <property type="term" value="C:Arp2/3 protein complex"/>
    <property type="evidence" value="ECO:0007669"/>
    <property type="project" value="InterPro"/>
</dbReference>
<evidence type="ECO:0000256" key="1">
    <source>
        <dbReference type="ARBA" id="ARBA00004245"/>
    </source>
</evidence>
<evidence type="ECO:0000256" key="2">
    <source>
        <dbReference type="ARBA" id="ARBA00007192"/>
    </source>
</evidence>
<dbReference type="OrthoDB" id="148331at2759"/>
<keyword evidence="8" id="KW-1185">Reference proteome</keyword>
<evidence type="ECO:0000256" key="4">
    <source>
        <dbReference type="ARBA" id="ARBA00023203"/>
    </source>
</evidence>
<keyword evidence="3 6" id="KW-0963">Cytoplasm</keyword>
<organism evidence="7 8">
    <name type="scientific">Anaeromyces robustus</name>
    <dbReference type="NCBI Taxonomy" id="1754192"/>
    <lineage>
        <taxon>Eukaryota</taxon>
        <taxon>Fungi</taxon>
        <taxon>Fungi incertae sedis</taxon>
        <taxon>Chytridiomycota</taxon>
        <taxon>Chytridiomycota incertae sedis</taxon>
        <taxon>Neocallimastigomycetes</taxon>
        <taxon>Neocallimastigales</taxon>
        <taxon>Neocallimastigaceae</taxon>
        <taxon>Anaeromyces</taxon>
    </lineage>
</organism>
<dbReference type="STRING" id="1754192.A0A1Y1WY65"/>
<dbReference type="EMBL" id="MCFG01000210">
    <property type="protein sequence ID" value="ORX78443.1"/>
    <property type="molecule type" value="Genomic_DNA"/>
</dbReference>
<dbReference type="Gene3D" id="3.30.1460.20">
    <property type="match status" value="2"/>
</dbReference>
<accession>A0A1Y1WY65</accession>
<comment type="subunit">
    <text evidence="6">Component of the Arp2/3 complex.</text>
</comment>
<dbReference type="GO" id="GO:0006897">
    <property type="term" value="P:endocytosis"/>
    <property type="evidence" value="ECO:0007669"/>
    <property type="project" value="UniProtKB-ARBA"/>
</dbReference>
<proteinExistence type="inferred from homology"/>
<name>A0A1Y1WY65_9FUNG</name>
<comment type="function">
    <text evidence="6">Functions as actin-binding component of the Arp2/3 complex which is involved in regulation of actin polymerization and together with an activating nucleation-promoting factor (NPF) mediates the formation of branched actin networks.</text>
</comment>
<reference evidence="7 8" key="2">
    <citation type="submission" date="2016-08" db="EMBL/GenBank/DDBJ databases">
        <title>Pervasive Adenine N6-methylation of Active Genes in Fungi.</title>
        <authorList>
            <consortium name="DOE Joint Genome Institute"/>
            <person name="Mondo S.J."/>
            <person name="Dannebaum R.O."/>
            <person name="Kuo R.C."/>
            <person name="Labutti K."/>
            <person name="Haridas S."/>
            <person name="Kuo A."/>
            <person name="Salamov A."/>
            <person name="Ahrendt S.R."/>
            <person name="Lipzen A."/>
            <person name="Sullivan W."/>
            <person name="Andreopoulos W.B."/>
            <person name="Clum A."/>
            <person name="Lindquist E."/>
            <person name="Daum C."/>
            <person name="Ramamoorthy G.K."/>
            <person name="Gryganskyi A."/>
            <person name="Culley D."/>
            <person name="Magnuson J.K."/>
            <person name="James T.Y."/>
            <person name="O'Malley M.A."/>
            <person name="Stajich J.E."/>
            <person name="Spatafora J.W."/>
            <person name="Visel A."/>
            <person name="Grigoriev I.V."/>
        </authorList>
    </citation>
    <scope>NUCLEOTIDE SEQUENCE [LARGE SCALE GENOMIC DNA]</scope>
    <source>
        <strain evidence="7 8">S4</strain>
    </source>
</reference>
<reference evidence="7 8" key="1">
    <citation type="submission" date="2016-08" db="EMBL/GenBank/DDBJ databases">
        <title>A Parts List for Fungal Cellulosomes Revealed by Comparative Genomics.</title>
        <authorList>
            <consortium name="DOE Joint Genome Institute"/>
            <person name="Haitjema C.H."/>
            <person name="Gilmore S.P."/>
            <person name="Henske J.K."/>
            <person name="Solomon K.V."/>
            <person name="De Groot R."/>
            <person name="Kuo A."/>
            <person name="Mondo S.J."/>
            <person name="Salamov A.A."/>
            <person name="Labutti K."/>
            <person name="Zhao Z."/>
            <person name="Chiniquy J."/>
            <person name="Barry K."/>
            <person name="Brewer H.M."/>
            <person name="Purvine S.O."/>
            <person name="Wright A.T."/>
            <person name="Boxma B."/>
            <person name="Van Alen T."/>
            <person name="Hackstein J.H."/>
            <person name="Baker S.E."/>
            <person name="Grigoriev I.V."/>
            <person name="O'Malley M.A."/>
        </authorList>
    </citation>
    <scope>NUCLEOTIDE SEQUENCE [LARGE SCALE GENOMIC DNA]</scope>
    <source>
        <strain evidence="7 8">S4</strain>
    </source>
</reference>
<evidence type="ECO:0000313" key="7">
    <source>
        <dbReference type="EMBL" id="ORX78443.1"/>
    </source>
</evidence>
<sequence>MILLEVHNKIIYEKIAQAFSSTDEKADNITEQLADLDGVIYHLTSSKKEGYVVLSISMNGYSQLVKFGADEVLRREYGPYIVEPESGYDFSICLNQQDLPATEEERDALYKKFSLLKRNLLAAPFEKAFIAQENKQTTEIMEVPYRDNESIYVFALQDHVTVIFSTEFKEDTDKIFGKVFLQEFADARRQPAVQTAPQVLFSKEPPLELRNLNTLRDSEDINYVTFVLFPRHYTEGPVREQTISNIPLFRDYLHYHIKCSKAYMHSRMRARVDSFLKVLNRAKPEVALDQIEKKTASGRTFRKFK</sequence>
<dbReference type="GO" id="GO:0030041">
    <property type="term" value="P:actin filament polymerization"/>
    <property type="evidence" value="ECO:0007669"/>
    <property type="project" value="InterPro"/>
</dbReference>
<dbReference type="SUPFAM" id="SSF69645">
    <property type="entry name" value="Arp2/3 complex subunits"/>
    <property type="match status" value="2"/>
</dbReference>
<dbReference type="Pfam" id="PF04045">
    <property type="entry name" value="P34-Arc"/>
    <property type="match status" value="1"/>
</dbReference>
<keyword evidence="5 6" id="KW-0206">Cytoskeleton</keyword>
<dbReference type="GO" id="GO:0005200">
    <property type="term" value="F:structural constituent of cytoskeleton"/>
    <property type="evidence" value="ECO:0007669"/>
    <property type="project" value="TreeGrafter"/>
</dbReference>
<dbReference type="FunFam" id="3.30.1460.20:FF:000009">
    <property type="entry name" value="Arp2/3 complex 34 kDa subunit"/>
    <property type="match status" value="1"/>
</dbReference>
<dbReference type="InterPro" id="IPR034666">
    <property type="entry name" value="ARPC2/4"/>
</dbReference>
<evidence type="ECO:0000256" key="3">
    <source>
        <dbReference type="ARBA" id="ARBA00022490"/>
    </source>
</evidence>
<keyword evidence="4 6" id="KW-0009">Actin-binding</keyword>
<gene>
    <name evidence="7" type="ORF">BCR32DRAFT_235062</name>
</gene>
<comment type="subcellular location">
    <subcellularLocation>
        <location evidence="1 6">Cytoplasm</location>
        <location evidence="1 6">Cytoskeleton</location>
    </subcellularLocation>
</comment>
<protein>
    <recommendedName>
        <fullName evidence="6">Arp2/3 complex 34 kDa subunit</fullName>
    </recommendedName>
</protein>